<feature type="region of interest" description="Disordered" evidence="2">
    <location>
        <begin position="678"/>
        <end position="909"/>
    </location>
</feature>
<feature type="compositionally biased region" description="Pro residues" evidence="2">
    <location>
        <begin position="97"/>
        <end position="110"/>
    </location>
</feature>
<feature type="region of interest" description="Disordered" evidence="2">
    <location>
        <begin position="37"/>
        <end position="230"/>
    </location>
</feature>
<feature type="compositionally biased region" description="Basic and acidic residues" evidence="2">
    <location>
        <begin position="729"/>
        <end position="751"/>
    </location>
</feature>
<feature type="compositionally biased region" description="Basic and acidic residues" evidence="2">
    <location>
        <begin position="761"/>
        <end position="777"/>
    </location>
</feature>
<feature type="region of interest" description="Disordered" evidence="2">
    <location>
        <begin position="337"/>
        <end position="387"/>
    </location>
</feature>
<feature type="compositionally biased region" description="Pro residues" evidence="2">
    <location>
        <begin position="206"/>
        <end position="229"/>
    </location>
</feature>
<gene>
    <name evidence="4" type="ORF">PG993_002984</name>
</gene>
<proteinExistence type="predicted"/>
<keyword evidence="5" id="KW-1185">Reference proteome</keyword>
<feature type="compositionally biased region" description="Basic and acidic residues" evidence="2">
    <location>
        <begin position="610"/>
        <end position="625"/>
    </location>
</feature>
<comment type="caution">
    <text evidence="4">The sequence shown here is derived from an EMBL/GenBank/DDBJ whole genome shotgun (WGS) entry which is preliminary data.</text>
</comment>
<feature type="compositionally biased region" description="Basic residues" evidence="2">
    <location>
        <begin position="825"/>
        <end position="835"/>
    </location>
</feature>
<accession>A0ABR1TY80</accession>
<feature type="region of interest" description="Disordered" evidence="2">
    <location>
        <begin position="551"/>
        <end position="661"/>
    </location>
</feature>
<feature type="compositionally biased region" description="Pro residues" evidence="2">
    <location>
        <begin position="80"/>
        <end position="89"/>
    </location>
</feature>
<sequence length="909" mass="99151">MADGTPGRPASSEPPCYNCGMRGHLFTACPEPTRELPAGLEASRARQHTSGSDRSDFDRRHKGPIVTRYSHPSSQSPAVAPYPLPPPPQQYSYGPPHSSPPYPPQPPPQYSPSYGQGYPPPPTPSYDGYNAPGTTGPPPGSHPSYGLPSYGQPAPSHHGYGPPGVRPGLGNPADYRAGPPHPHPPAPGYPPPPVNYGFPGQSQSPPFGPPGLPVPPPHGHPLPPPPPPSAYSLFTWTRRLPRASTASRLPCVPPLATPHHSMMNRIPLIQIDAVKITATNVMASTNGEVAEEAATMIEIGSGMDMKETVLITNMHTIEITVAEETGMDQSVGITTATSNSHHEAANSTRCHRADQRSTPGPSVISDHPQPLRQPEDATGNGNVSAGPIDTEIKIATESDARAVIDASTEDKPTPNVQVKGQSAKPQANSQVHLAEDIGQQLEDEDVDTPYEGFKFDEQTIFMEIDTTNKGDPIAEPLPIEWTDDIMLPPPYNAPGVKSAYVTPDNKDDFALGVRDTDKWAQYKYHIAFLDPENITAQSIDTYLAEIKKLQQKNEKRNKPGQQVNQRGKPQSRDHQGQRNHKDQQRKPDNRKRRFEDYQGEPGADLSGRGRPADLYKPSHDYDAKRPKQMSPEPGEVSDSSSVQGGIGAERPSVEANGWTGWTRGPADILQRDYSLPGRQAPAKAPWYPDTDVHYQAQPPLRRQHTEGTLDGTYDSRHDYMTDSYTPRGHARDYDRHERFRDGSEPRREGRGRSRSPNARRRFSDRPHSPESSLRHNDISSALADRTPDSKARKRNDSVVSSTGLEGNGREGRAAPPSMPSSDRPSHRRGSPKPRAGRPGSRRSSLGNLSGPESPGSPLTPLEAELLGLAGHDSSDSDAGGKSPQRKPAKLLPKMRRRRAQVDAAYSRRW</sequence>
<feature type="compositionally biased region" description="Basic and acidic residues" evidence="2">
    <location>
        <begin position="703"/>
        <end position="720"/>
    </location>
</feature>
<keyword evidence="1" id="KW-0862">Zinc</keyword>
<feature type="compositionally biased region" description="Low complexity" evidence="2">
    <location>
        <begin position="836"/>
        <end position="851"/>
    </location>
</feature>
<feature type="compositionally biased region" description="Basic residues" evidence="2">
    <location>
        <begin position="883"/>
        <end position="898"/>
    </location>
</feature>
<evidence type="ECO:0000313" key="5">
    <source>
        <dbReference type="Proteomes" id="UP001444661"/>
    </source>
</evidence>
<keyword evidence="1" id="KW-0863">Zinc-finger</keyword>
<feature type="compositionally biased region" description="Low complexity" evidence="2">
    <location>
        <begin position="142"/>
        <end position="151"/>
    </location>
</feature>
<feature type="compositionally biased region" description="Low complexity" evidence="2">
    <location>
        <begin position="125"/>
        <end position="134"/>
    </location>
</feature>
<reference evidence="4 5" key="1">
    <citation type="submission" date="2023-01" db="EMBL/GenBank/DDBJ databases">
        <title>Analysis of 21 Apiospora genomes using comparative genomics revels a genus with tremendous synthesis potential of carbohydrate active enzymes and secondary metabolites.</title>
        <authorList>
            <person name="Sorensen T."/>
        </authorList>
    </citation>
    <scope>NUCLEOTIDE SEQUENCE [LARGE SCALE GENOMIC DNA]</scope>
    <source>
        <strain evidence="4 5">CBS 33761</strain>
    </source>
</reference>
<feature type="domain" description="CCHC-type" evidence="3">
    <location>
        <begin position="16"/>
        <end position="31"/>
    </location>
</feature>
<feature type="compositionally biased region" description="Basic and acidic residues" evidence="2">
    <location>
        <begin position="785"/>
        <end position="796"/>
    </location>
</feature>
<evidence type="ECO:0000259" key="3">
    <source>
        <dbReference type="PROSITE" id="PS50158"/>
    </source>
</evidence>
<dbReference type="EMBL" id="JAQQWK010000002">
    <property type="protein sequence ID" value="KAK8051599.1"/>
    <property type="molecule type" value="Genomic_DNA"/>
</dbReference>
<organism evidence="4 5">
    <name type="scientific">Apiospora rasikravindrae</name>
    <dbReference type="NCBI Taxonomy" id="990691"/>
    <lineage>
        <taxon>Eukaryota</taxon>
        <taxon>Fungi</taxon>
        <taxon>Dikarya</taxon>
        <taxon>Ascomycota</taxon>
        <taxon>Pezizomycotina</taxon>
        <taxon>Sordariomycetes</taxon>
        <taxon>Xylariomycetidae</taxon>
        <taxon>Amphisphaeriales</taxon>
        <taxon>Apiosporaceae</taxon>
        <taxon>Apiospora</taxon>
    </lineage>
</organism>
<keyword evidence="1" id="KW-0479">Metal-binding</keyword>
<protein>
    <recommendedName>
        <fullName evidence="3">CCHC-type domain-containing protein</fullName>
    </recommendedName>
</protein>
<feature type="compositionally biased region" description="Pro residues" evidence="2">
    <location>
        <begin position="179"/>
        <end position="194"/>
    </location>
</feature>
<evidence type="ECO:0000256" key="1">
    <source>
        <dbReference type="PROSITE-ProRule" id="PRU00047"/>
    </source>
</evidence>
<dbReference type="Proteomes" id="UP001444661">
    <property type="component" value="Unassembled WGS sequence"/>
</dbReference>
<name>A0ABR1TY80_9PEZI</name>
<feature type="compositionally biased region" description="Basic and acidic residues" evidence="2">
    <location>
        <begin position="570"/>
        <end position="587"/>
    </location>
</feature>
<feature type="compositionally biased region" description="Polar residues" evidence="2">
    <location>
        <begin position="559"/>
        <end position="568"/>
    </location>
</feature>
<evidence type="ECO:0000313" key="4">
    <source>
        <dbReference type="EMBL" id="KAK8051599.1"/>
    </source>
</evidence>
<dbReference type="PROSITE" id="PS50158">
    <property type="entry name" value="ZF_CCHC"/>
    <property type="match status" value="1"/>
</dbReference>
<dbReference type="InterPro" id="IPR001878">
    <property type="entry name" value="Znf_CCHC"/>
</dbReference>
<evidence type="ECO:0000256" key="2">
    <source>
        <dbReference type="SAM" id="MobiDB-lite"/>
    </source>
</evidence>